<dbReference type="EMBL" id="GBXM01011906">
    <property type="protein sequence ID" value="JAH96671.1"/>
    <property type="molecule type" value="Transcribed_RNA"/>
</dbReference>
<accession>A0A0E9X2H2</accession>
<sequence>MYLFWIQILFCALLILSGVLEPIKCSQKVQTPPSGHNGRVSYTRQDQRSAEEYLNPKQIVFDPGLVHLLEIFETLQKVCFGKNTYLLEVL</sequence>
<evidence type="ECO:0000256" key="2">
    <source>
        <dbReference type="SAM" id="SignalP"/>
    </source>
</evidence>
<protein>
    <submittedName>
        <fullName evidence="3">Uncharacterized protein</fullName>
    </submittedName>
</protein>
<evidence type="ECO:0000256" key="1">
    <source>
        <dbReference type="SAM" id="MobiDB-lite"/>
    </source>
</evidence>
<evidence type="ECO:0000313" key="3">
    <source>
        <dbReference type="EMBL" id="JAH96671.1"/>
    </source>
</evidence>
<reference evidence="3" key="1">
    <citation type="submission" date="2014-11" db="EMBL/GenBank/DDBJ databases">
        <authorList>
            <person name="Amaro Gonzalez C."/>
        </authorList>
    </citation>
    <scope>NUCLEOTIDE SEQUENCE</scope>
</reference>
<keyword evidence="2" id="KW-0732">Signal</keyword>
<organism evidence="3">
    <name type="scientific">Anguilla anguilla</name>
    <name type="common">European freshwater eel</name>
    <name type="synonym">Muraena anguilla</name>
    <dbReference type="NCBI Taxonomy" id="7936"/>
    <lineage>
        <taxon>Eukaryota</taxon>
        <taxon>Metazoa</taxon>
        <taxon>Chordata</taxon>
        <taxon>Craniata</taxon>
        <taxon>Vertebrata</taxon>
        <taxon>Euteleostomi</taxon>
        <taxon>Actinopterygii</taxon>
        <taxon>Neopterygii</taxon>
        <taxon>Teleostei</taxon>
        <taxon>Anguilliformes</taxon>
        <taxon>Anguillidae</taxon>
        <taxon>Anguilla</taxon>
    </lineage>
</organism>
<feature type="region of interest" description="Disordered" evidence="1">
    <location>
        <begin position="28"/>
        <end position="47"/>
    </location>
</feature>
<reference evidence="3" key="2">
    <citation type="journal article" date="2015" name="Fish Shellfish Immunol.">
        <title>Early steps in the European eel (Anguilla anguilla)-Vibrio vulnificus interaction in the gills: Role of the RtxA13 toxin.</title>
        <authorList>
            <person name="Callol A."/>
            <person name="Pajuelo D."/>
            <person name="Ebbesson L."/>
            <person name="Teles M."/>
            <person name="MacKenzie S."/>
            <person name="Amaro C."/>
        </authorList>
    </citation>
    <scope>NUCLEOTIDE SEQUENCE</scope>
</reference>
<proteinExistence type="predicted"/>
<feature type="signal peptide" evidence="2">
    <location>
        <begin position="1"/>
        <end position="25"/>
    </location>
</feature>
<feature type="chain" id="PRO_5002434753" evidence="2">
    <location>
        <begin position="26"/>
        <end position="90"/>
    </location>
</feature>
<feature type="compositionally biased region" description="Polar residues" evidence="1">
    <location>
        <begin position="28"/>
        <end position="44"/>
    </location>
</feature>
<dbReference type="AlphaFoldDB" id="A0A0E9X2H2"/>
<name>A0A0E9X2H2_ANGAN</name>